<dbReference type="AlphaFoldDB" id="A0A2U3P9W6"/>
<protein>
    <submittedName>
        <fullName evidence="1">Mycobacterium numidiamassiliense ORFan</fullName>
    </submittedName>
</protein>
<proteinExistence type="predicted"/>
<gene>
    <name evidence="1" type="ORF">MNAB215_2727</name>
</gene>
<dbReference type="STRING" id="1841861.GCA_900157365_01046"/>
<name>A0A2U3P9W6_9MYCO</name>
<dbReference type="Proteomes" id="UP000240424">
    <property type="component" value="Unassembled WGS sequence"/>
</dbReference>
<evidence type="ECO:0000313" key="2">
    <source>
        <dbReference type="Proteomes" id="UP000240424"/>
    </source>
</evidence>
<sequence length="31" mass="3197">MSKAGTVMLGVGRAQSGDVVYAAQHYLCPDA</sequence>
<dbReference type="EMBL" id="FUEZ01000004">
    <property type="protein sequence ID" value="SPM40526.1"/>
    <property type="molecule type" value="Genomic_DNA"/>
</dbReference>
<keyword evidence="2" id="KW-1185">Reference proteome</keyword>
<organism evidence="1 2">
    <name type="scientific">Mycobacterium numidiamassiliense</name>
    <dbReference type="NCBI Taxonomy" id="1841861"/>
    <lineage>
        <taxon>Bacteria</taxon>
        <taxon>Bacillati</taxon>
        <taxon>Actinomycetota</taxon>
        <taxon>Actinomycetes</taxon>
        <taxon>Mycobacteriales</taxon>
        <taxon>Mycobacteriaceae</taxon>
        <taxon>Mycobacterium</taxon>
    </lineage>
</organism>
<accession>A0A2U3P9W6</accession>
<evidence type="ECO:0000313" key="1">
    <source>
        <dbReference type="EMBL" id="SPM40526.1"/>
    </source>
</evidence>
<reference evidence="1 2" key="1">
    <citation type="submission" date="2017-01" db="EMBL/GenBank/DDBJ databases">
        <authorList>
            <consortium name="Urmite Genomes"/>
        </authorList>
    </citation>
    <scope>NUCLEOTIDE SEQUENCE [LARGE SCALE GENOMIC DNA]</scope>
    <source>
        <strain evidence="1 2">AB215</strain>
    </source>
</reference>